<dbReference type="SUPFAM" id="SSF48239">
    <property type="entry name" value="Terpenoid cyclases/Protein prenyltransferases"/>
    <property type="match status" value="1"/>
</dbReference>
<feature type="domain" description="Alpha-2-macroglobulin" evidence="5">
    <location>
        <begin position="1337"/>
        <end position="1426"/>
    </location>
</feature>
<dbReference type="InterPro" id="IPR008930">
    <property type="entry name" value="Terpenoid_cyclase/PrenylTrfase"/>
</dbReference>
<proteinExistence type="inferred from homology"/>
<name>A0A8J6NHL5_9CHLR</name>
<dbReference type="SMART" id="SM01359">
    <property type="entry name" value="A2M_N_2"/>
    <property type="match status" value="1"/>
</dbReference>
<evidence type="ECO:0000256" key="3">
    <source>
        <dbReference type="SAM" id="Phobius"/>
    </source>
</evidence>
<dbReference type="PANTHER" id="PTHR40094">
    <property type="entry name" value="ALPHA-2-MACROGLOBULIN HOMOLOG"/>
    <property type="match status" value="1"/>
</dbReference>
<dbReference type="Gene3D" id="2.60.40.3710">
    <property type="match status" value="1"/>
</dbReference>
<organism evidence="6 7">
    <name type="scientific">Candidatus Desulfolinea nitratireducens</name>
    <dbReference type="NCBI Taxonomy" id="2841698"/>
    <lineage>
        <taxon>Bacteria</taxon>
        <taxon>Bacillati</taxon>
        <taxon>Chloroflexota</taxon>
        <taxon>Anaerolineae</taxon>
        <taxon>Anaerolineales</taxon>
        <taxon>Anaerolineales incertae sedis</taxon>
        <taxon>Candidatus Desulfolinea</taxon>
    </lineage>
</organism>
<evidence type="ECO:0000259" key="4">
    <source>
        <dbReference type="SMART" id="SM01359"/>
    </source>
</evidence>
<dbReference type="GO" id="GO:0004866">
    <property type="term" value="F:endopeptidase inhibitor activity"/>
    <property type="evidence" value="ECO:0007669"/>
    <property type="project" value="InterPro"/>
</dbReference>
<feature type="transmembrane region" description="Helical" evidence="3">
    <location>
        <begin position="12"/>
        <end position="29"/>
    </location>
</feature>
<evidence type="ECO:0000256" key="1">
    <source>
        <dbReference type="ARBA" id="ARBA00010556"/>
    </source>
</evidence>
<evidence type="ECO:0008006" key="8">
    <source>
        <dbReference type="Google" id="ProtNLM"/>
    </source>
</evidence>
<gene>
    <name evidence="6" type="ORF">H8E29_03065</name>
</gene>
<dbReference type="InterPro" id="IPR002890">
    <property type="entry name" value="MG2"/>
</dbReference>
<feature type="domain" description="Alpha-2-macroglobulin bait region" evidence="4">
    <location>
        <begin position="1064"/>
        <end position="1221"/>
    </location>
</feature>
<evidence type="ECO:0000259" key="5">
    <source>
        <dbReference type="SMART" id="SM01360"/>
    </source>
</evidence>
<feature type="region of interest" description="Disordered" evidence="2">
    <location>
        <begin position="1039"/>
        <end position="1059"/>
    </location>
</feature>
<reference evidence="6 7" key="1">
    <citation type="submission" date="2020-08" db="EMBL/GenBank/DDBJ databases">
        <title>Bridging the membrane lipid divide: bacteria of the FCB group superphylum have the potential to synthesize archaeal ether lipids.</title>
        <authorList>
            <person name="Villanueva L."/>
            <person name="Von Meijenfeldt F.A.B."/>
            <person name="Westbye A.B."/>
            <person name="Yadav S."/>
            <person name="Hopmans E.C."/>
            <person name="Dutilh B.E."/>
            <person name="Sinninghe Damste J.S."/>
        </authorList>
    </citation>
    <scope>NUCLEOTIDE SEQUENCE [LARGE SCALE GENOMIC DNA]</scope>
    <source>
        <strain evidence="6">NIOZ-UU36</strain>
    </source>
</reference>
<dbReference type="Pfam" id="PF17973">
    <property type="entry name" value="bMG10"/>
    <property type="match status" value="1"/>
</dbReference>
<dbReference type="EMBL" id="JACNJN010000055">
    <property type="protein sequence ID" value="MBC8334222.1"/>
    <property type="molecule type" value="Genomic_DNA"/>
</dbReference>
<keyword evidence="3" id="KW-0812">Transmembrane</keyword>
<comment type="caution">
    <text evidence="6">The sequence shown here is derived from an EMBL/GenBank/DDBJ whole genome shotgun (WGS) entry which is preliminary data.</text>
</comment>
<dbReference type="InterPro" id="IPR051802">
    <property type="entry name" value="YfhM-like"/>
</dbReference>
<dbReference type="Gene3D" id="1.50.10.20">
    <property type="match status" value="1"/>
</dbReference>
<keyword evidence="3" id="KW-1133">Transmembrane helix</keyword>
<dbReference type="PANTHER" id="PTHR40094:SF1">
    <property type="entry name" value="UBIQUITIN DOMAIN-CONTAINING PROTEIN"/>
    <property type="match status" value="1"/>
</dbReference>
<dbReference type="SMART" id="SM01360">
    <property type="entry name" value="A2M"/>
    <property type="match status" value="1"/>
</dbReference>
<protein>
    <recommendedName>
        <fullName evidence="8">Alpha-2-macroglobulin</fullName>
    </recommendedName>
</protein>
<dbReference type="InterPro" id="IPR041246">
    <property type="entry name" value="Bact_MG10"/>
</dbReference>
<evidence type="ECO:0000313" key="7">
    <source>
        <dbReference type="Proteomes" id="UP000614469"/>
    </source>
</evidence>
<accession>A0A8J6NHL5</accession>
<dbReference type="Pfam" id="PF07703">
    <property type="entry name" value="A2M_BRD"/>
    <property type="match status" value="1"/>
</dbReference>
<evidence type="ECO:0000313" key="6">
    <source>
        <dbReference type="EMBL" id="MBC8334222.1"/>
    </source>
</evidence>
<dbReference type="Pfam" id="PF00207">
    <property type="entry name" value="A2M"/>
    <property type="match status" value="1"/>
</dbReference>
<dbReference type="Proteomes" id="UP000614469">
    <property type="component" value="Unassembled WGS sequence"/>
</dbReference>
<dbReference type="InterPro" id="IPR001599">
    <property type="entry name" value="Macroglobln_a2"/>
</dbReference>
<keyword evidence="3" id="KW-0472">Membrane</keyword>
<dbReference type="Gene3D" id="2.60.40.1930">
    <property type="match status" value="1"/>
</dbReference>
<dbReference type="Pfam" id="PF01835">
    <property type="entry name" value="MG2"/>
    <property type="match status" value="1"/>
</dbReference>
<sequence>MNNKDKKSTISVVAILITVVVVGAAIFFLNRYQQSANLTELPLPNTTGVSTEGVISPDEEGETPLIFRLSEGVPQPDVVAPSVFTKGAPLGDEELTALLARLPALIADPSDKVDFNLPDEVIPPPRPGATIEEAFPPEGGAAPVAVEAGPLEVLRFAPEGEIPIAPFVNITFNQPMVPLTTIEDLAAGEVPVQIFPALPGTWRWLGTKTLNFQYDSELIDRMPMSTEYQVVIPAGTESAIGGVLAESVEYKFSTPTPTIVRSYPYYNPQPLEPIFFISFDQRIDPASVLETIVVTADNNLIGVKLANENEIAEDDVVSQLVENANEGRWLAFRAFEPLPVDSQISITIGPNTPSAEGPLVTQSAQSYSFYTYAPLKITDHHCAWSEDCRPLMPLSIEFNNPIDGESFEEGMLQISPELAGASVNISGNMIQISGATEGQTTYLVTVDEDVVDVFGQKLGRDEQLRFRIGSAEPFLVGPDERFITLDPAASDPAITLYLMNYKKLDLQIYAVEPSDWPAYLTYLDEYQWTDKPANPPGRLLVDEVREFDTRTDSLTEVNIDLGEVMRGDYGHFIVVAKPPSSIFENERYWETVQVWAQVTKIGLDAFSDHSEMVLWASALEDGSPLSGININADSSEINATTGEDGVAKFDLPSGGAAYLTAQKGDDLAMLPQNSYYWDESGWHRQSVYDDLRWFVYDDRQMYRPGEEVHLKGWIRKVGGGQLGDVGLFGDSLTGVNYRLTGPQGNELATGRMDVNLLGGFDFVLELPESVNLGYAQLEMYAEGSLGSVNSTYYYHSFQIQEFRRPEFEVTARNETVGPYFAGDHAILAVEAKYFAGGALPNAETNWWVNSTETNYSPPNWPDFSFGYWTPWWWWSYEDFGYQEGSQGESFSSFTDATGTHYLRLDLDEGETSRPVSITAEATVMDLNRQAWTSGTSLLVHPADVYVGMRSERYFVERGEPLEIELILTDLDGNAIADRPILVEAARLEWKSQGGWHEEEVDIQKCEINSALEPVNCSFETPVGGRYQITATINDEQGRANQSRMTRWVSGGERPPSREVEQEELTLIPDKEIYQPGDVAEILVQTPFTPAEVLLTVSRSGILYTERFLIAEGTATLRVPIEEAHIPNLNIQVDAVGSAPRVDDLGEPIEAAPDRPAYATGTLNLGIPPLSRTLELKASLAQDEVEPGGRTSLSLELVDANGEPVSGAEMAVVVVDEAILALTNYQLADPISTFYSQRPADLSSIYGRANIVLTDPLALARAAQDGGELQAMATNAAADSFKSFGAVSEGEAMPELAMEAPAAAPMEERMELDDAGRGGGADANTPITVRSDFNPLATFAAEVKTNSLGKATISIKVPDNLTRYRVMVVAVDAGGNQFGSAEANLTARLPLMVRPSAPRFLNFGDSFELPILLQNQTDEPIEVDVVAEATNITFTDGQGQRVTVPANDRVEVRFAAKTQMAGLAKFQIGAVSGSFADAATVELPVYTPATTEAFATYGVVDSGAIAQPVASPPNVFPQFGGLEIQTSSTALQALTDAVLYLSNYPFECTEQISSRVLGIAALRDVLTAFEAEGLPSAVDMEAAVQRDVTRLQGMQNYDGGFPYWRRGQESIPFNTIHAAHALQRAMDKGFDVPANMQQQLSGYLVNIENYYPYWYSVQTRRTLSSYALYVRDLMGDNDSAKALALLEEAGLEGLTYDAIGWLWQVILDDPRAAADLDEIRLYINNHAVETAGAANFTTAYDDQTYLLLGSNRRTDAILLDAIIADGPDADLIPKLVNGLMAHRKKGHWGSTQENVFVLLALDRYFNTYESQTPDFVARIWLGETYAGAHAYEGYSTERHETKIPMAFLVDGADLQDLTLSKDGVGRLYYRLGLRYAPTDLDLDPIDMGFVVQREYEAVDDVEDVWRDDDGVWHIRAGARVRVKLKMVADNRRYHVALVDPLPAGLEIVNPDLAVSGSTPQEPDSFESRYGWWWWGTWYEHQNLRDERAEAFTSLLWDGVYDYSYIARATTPGKFIAPPAKAEEMYSPEVFGRSGSDWVIVE</sequence>
<evidence type="ECO:0000256" key="2">
    <source>
        <dbReference type="SAM" id="MobiDB-lite"/>
    </source>
</evidence>
<dbReference type="InterPro" id="IPR011625">
    <property type="entry name" value="A2M_N_BRD"/>
</dbReference>
<comment type="similarity">
    <text evidence="1">Belongs to the protease inhibitor I39 (alpha-2-macroglobulin) family. Bacterial alpha-2-macroglobulin subfamily.</text>
</comment>